<organism evidence="1 2">
    <name type="scientific">Allgaiera indica</name>
    <dbReference type="NCBI Taxonomy" id="765699"/>
    <lineage>
        <taxon>Bacteria</taxon>
        <taxon>Pseudomonadati</taxon>
        <taxon>Pseudomonadota</taxon>
        <taxon>Alphaproteobacteria</taxon>
        <taxon>Rhodobacterales</taxon>
        <taxon>Paracoccaceae</taxon>
        <taxon>Allgaiera</taxon>
    </lineage>
</organism>
<protein>
    <submittedName>
        <fullName evidence="1">Uncharacterized protein</fullName>
    </submittedName>
</protein>
<reference evidence="1" key="2">
    <citation type="submission" date="2023-06" db="EMBL/GenBank/DDBJ databases">
        <authorList>
            <person name="Sun Q."/>
            <person name="Zhou Y."/>
        </authorList>
    </citation>
    <scope>NUCLEOTIDE SEQUENCE</scope>
    <source>
        <strain evidence="1">CGMCC 1.10859</strain>
    </source>
</reference>
<dbReference type="Proteomes" id="UP000634647">
    <property type="component" value="Unassembled WGS sequence"/>
</dbReference>
<evidence type="ECO:0000313" key="1">
    <source>
        <dbReference type="EMBL" id="GHE01924.1"/>
    </source>
</evidence>
<sequence>MSGVLVVVVVAVLAGALAIAMVPNVPAAVSAVAARSIFLIVSLSELTAAPHVPPDTVMLPAPTYR</sequence>
<gene>
    <name evidence="1" type="ORF">GCM10008024_19470</name>
</gene>
<dbReference type="EMBL" id="BNAB01000008">
    <property type="protein sequence ID" value="GHE01924.1"/>
    <property type="molecule type" value="Genomic_DNA"/>
</dbReference>
<comment type="caution">
    <text evidence="1">The sequence shown here is derived from an EMBL/GenBank/DDBJ whole genome shotgun (WGS) entry which is preliminary data.</text>
</comment>
<name>A0AAN4ZZC4_9RHOB</name>
<accession>A0AAN4ZZC4</accession>
<proteinExistence type="predicted"/>
<evidence type="ECO:0000313" key="2">
    <source>
        <dbReference type="Proteomes" id="UP000634647"/>
    </source>
</evidence>
<reference evidence="1" key="1">
    <citation type="journal article" date="2014" name="Int. J. Syst. Evol. Microbiol.">
        <title>Complete genome sequence of Corynebacterium casei LMG S-19264T (=DSM 44701T), isolated from a smear-ripened cheese.</title>
        <authorList>
            <consortium name="US DOE Joint Genome Institute (JGI-PGF)"/>
            <person name="Walter F."/>
            <person name="Albersmeier A."/>
            <person name="Kalinowski J."/>
            <person name="Ruckert C."/>
        </authorList>
    </citation>
    <scope>NUCLEOTIDE SEQUENCE</scope>
    <source>
        <strain evidence="1">CGMCC 1.10859</strain>
    </source>
</reference>
<dbReference type="AlphaFoldDB" id="A0AAN4ZZC4"/>